<name>A0A445DGX1_ARAHY</name>
<keyword evidence="2" id="KW-0472">Membrane</keyword>
<evidence type="ECO:0000256" key="2">
    <source>
        <dbReference type="SAM" id="Phobius"/>
    </source>
</evidence>
<protein>
    <submittedName>
        <fullName evidence="3">Uncharacterized protein</fullName>
    </submittedName>
</protein>
<evidence type="ECO:0000313" key="3">
    <source>
        <dbReference type="EMBL" id="RYR62376.1"/>
    </source>
</evidence>
<dbReference type="STRING" id="3818.A0A445DGX1"/>
<dbReference type="EMBL" id="SDMP01000004">
    <property type="protein sequence ID" value="RYR62376.1"/>
    <property type="molecule type" value="Genomic_DNA"/>
</dbReference>
<feature type="compositionally biased region" description="Pro residues" evidence="1">
    <location>
        <begin position="94"/>
        <end position="105"/>
    </location>
</feature>
<sequence length="284" mass="31118">MNPVVLLLLEMPKPLPLSIAAGIAKNPYCLGCQCCSILPSPATNHYRIYSVSPSLPGTTNAAIIFVNTATIPVTLKLSLLLLIQNKRAYRARRPQPPQSLPPLQPRSPRISPRSSPQPPQPRSPTAAQPPQPLHRQSLHRHRRRSVAVIGSCVAMIGSSLAVVSALNEARPGSVKSVFKAWEERLNSSGRHPHHSSTASLATILSILTLKNDFKHFSHQMVFLAQVSNLQCSLCLVLSPTRELAQQESDNIRGEDINMSISHAADSIGLKEIPRYEVKIIEEDD</sequence>
<keyword evidence="4" id="KW-1185">Reference proteome</keyword>
<feature type="transmembrane region" description="Helical" evidence="2">
    <location>
        <begin position="61"/>
        <end position="83"/>
    </location>
</feature>
<keyword evidence="2" id="KW-1133">Transmembrane helix</keyword>
<dbReference type="Proteomes" id="UP000289738">
    <property type="component" value="Chromosome A04"/>
</dbReference>
<feature type="transmembrane region" description="Helical" evidence="2">
    <location>
        <begin position="145"/>
        <end position="166"/>
    </location>
</feature>
<dbReference type="AlphaFoldDB" id="A0A445DGX1"/>
<reference evidence="3 4" key="1">
    <citation type="submission" date="2019-01" db="EMBL/GenBank/DDBJ databases">
        <title>Sequencing of cultivated peanut Arachis hypogaea provides insights into genome evolution and oil improvement.</title>
        <authorList>
            <person name="Chen X."/>
        </authorList>
    </citation>
    <scope>NUCLEOTIDE SEQUENCE [LARGE SCALE GENOMIC DNA]</scope>
    <source>
        <strain evidence="4">cv. Fuhuasheng</strain>
        <tissue evidence="3">Leaves</tissue>
    </source>
</reference>
<comment type="caution">
    <text evidence="3">The sequence shown here is derived from an EMBL/GenBank/DDBJ whole genome shotgun (WGS) entry which is preliminary data.</text>
</comment>
<keyword evidence="2" id="KW-0812">Transmembrane</keyword>
<proteinExistence type="predicted"/>
<gene>
    <name evidence="3" type="ORF">Ahy_A04g019903</name>
</gene>
<evidence type="ECO:0000256" key="1">
    <source>
        <dbReference type="SAM" id="MobiDB-lite"/>
    </source>
</evidence>
<feature type="compositionally biased region" description="Pro residues" evidence="1">
    <location>
        <begin position="115"/>
        <end position="132"/>
    </location>
</feature>
<feature type="region of interest" description="Disordered" evidence="1">
    <location>
        <begin position="91"/>
        <end position="141"/>
    </location>
</feature>
<accession>A0A445DGX1</accession>
<organism evidence="3 4">
    <name type="scientific">Arachis hypogaea</name>
    <name type="common">Peanut</name>
    <dbReference type="NCBI Taxonomy" id="3818"/>
    <lineage>
        <taxon>Eukaryota</taxon>
        <taxon>Viridiplantae</taxon>
        <taxon>Streptophyta</taxon>
        <taxon>Embryophyta</taxon>
        <taxon>Tracheophyta</taxon>
        <taxon>Spermatophyta</taxon>
        <taxon>Magnoliopsida</taxon>
        <taxon>eudicotyledons</taxon>
        <taxon>Gunneridae</taxon>
        <taxon>Pentapetalae</taxon>
        <taxon>rosids</taxon>
        <taxon>fabids</taxon>
        <taxon>Fabales</taxon>
        <taxon>Fabaceae</taxon>
        <taxon>Papilionoideae</taxon>
        <taxon>50 kb inversion clade</taxon>
        <taxon>dalbergioids sensu lato</taxon>
        <taxon>Dalbergieae</taxon>
        <taxon>Pterocarpus clade</taxon>
        <taxon>Arachis</taxon>
    </lineage>
</organism>
<evidence type="ECO:0000313" key="4">
    <source>
        <dbReference type="Proteomes" id="UP000289738"/>
    </source>
</evidence>